<reference evidence="2" key="1">
    <citation type="submission" date="2021-04" db="EMBL/GenBank/DDBJ databases">
        <authorList>
            <person name="Tunstrom K."/>
        </authorList>
    </citation>
    <scope>NUCLEOTIDE SEQUENCE</scope>
</reference>
<evidence type="ECO:0000256" key="1">
    <source>
        <dbReference type="SAM" id="MobiDB-lite"/>
    </source>
</evidence>
<name>A0A8S3WMS6_PARAO</name>
<dbReference type="EMBL" id="CAJQZP010000566">
    <property type="protein sequence ID" value="CAG4969143.1"/>
    <property type="molecule type" value="Genomic_DNA"/>
</dbReference>
<proteinExistence type="predicted"/>
<organism evidence="2 3">
    <name type="scientific">Parnassius apollo</name>
    <name type="common">Apollo butterfly</name>
    <name type="synonym">Papilio apollo</name>
    <dbReference type="NCBI Taxonomy" id="110799"/>
    <lineage>
        <taxon>Eukaryota</taxon>
        <taxon>Metazoa</taxon>
        <taxon>Ecdysozoa</taxon>
        <taxon>Arthropoda</taxon>
        <taxon>Hexapoda</taxon>
        <taxon>Insecta</taxon>
        <taxon>Pterygota</taxon>
        <taxon>Neoptera</taxon>
        <taxon>Endopterygota</taxon>
        <taxon>Lepidoptera</taxon>
        <taxon>Glossata</taxon>
        <taxon>Ditrysia</taxon>
        <taxon>Papilionoidea</taxon>
        <taxon>Papilionidae</taxon>
        <taxon>Parnassiinae</taxon>
        <taxon>Parnassini</taxon>
        <taxon>Parnassius</taxon>
        <taxon>Parnassius</taxon>
    </lineage>
</organism>
<feature type="compositionally biased region" description="Basic and acidic residues" evidence="1">
    <location>
        <begin position="75"/>
        <end position="84"/>
    </location>
</feature>
<dbReference type="Proteomes" id="UP000691718">
    <property type="component" value="Unassembled WGS sequence"/>
</dbReference>
<protein>
    <submittedName>
        <fullName evidence="2">(apollo) hypothetical protein</fullName>
    </submittedName>
</protein>
<keyword evidence="3" id="KW-1185">Reference proteome</keyword>
<gene>
    <name evidence="2" type="ORF">PAPOLLO_LOCUS8074</name>
</gene>
<accession>A0A8S3WMS6</accession>
<sequence length="193" mass="21794">MGATAELMVSLRCITMFLLKRYLNWNSSSVNTSKGFLLRLHFIEIADIGDTNENTTLDKEVTLDNTAQNSVSQEKQQEPAEKQPRISRPGKKNNEPDKLANELLTSIRDHFKRPAASPPPQEDRYDLLGIILPRACGDIKANILRFLASCGKKSQCHSKIIRVLSDNTTMAPSKKSDVWRFYDKIEGKNDCKV</sequence>
<comment type="caution">
    <text evidence="2">The sequence shown here is derived from an EMBL/GenBank/DDBJ whole genome shotgun (WGS) entry which is preliminary data.</text>
</comment>
<evidence type="ECO:0000313" key="3">
    <source>
        <dbReference type="Proteomes" id="UP000691718"/>
    </source>
</evidence>
<dbReference type="AlphaFoldDB" id="A0A8S3WMS6"/>
<evidence type="ECO:0000313" key="2">
    <source>
        <dbReference type="EMBL" id="CAG4969143.1"/>
    </source>
</evidence>
<feature type="region of interest" description="Disordered" evidence="1">
    <location>
        <begin position="63"/>
        <end position="97"/>
    </location>
</feature>
<feature type="compositionally biased region" description="Polar residues" evidence="1">
    <location>
        <begin position="63"/>
        <end position="72"/>
    </location>
</feature>